<dbReference type="InterPro" id="IPR018040">
    <property type="entry name" value="Pectinesterase_Tyr_AS"/>
</dbReference>
<accession>A0A6J1CD14</accession>
<dbReference type="Pfam" id="PF01095">
    <property type="entry name" value="Pectinesterase"/>
    <property type="match status" value="1"/>
</dbReference>
<dbReference type="RefSeq" id="XP_022138458.1">
    <property type="nucleotide sequence ID" value="XM_022282766.1"/>
</dbReference>
<keyword evidence="6 8" id="KW-0378">Hydrolase</keyword>
<keyword evidence="10" id="KW-1185">Reference proteome</keyword>
<evidence type="ECO:0000313" key="11">
    <source>
        <dbReference type="RefSeq" id="XP_022138458.1"/>
    </source>
</evidence>
<dbReference type="SUPFAM" id="SSF101148">
    <property type="entry name" value="Plant invertase/pectin methylesterase inhibitor"/>
    <property type="match status" value="1"/>
</dbReference>
<protein>
    <recommendedName>
        <fullName evidence="8">Pectinesterase</fullName>
        <ecNumber evidence="8">3.1.1.11</ecNumber>
    </recommendedName>
</protein>
<gene>
    <name evidence="11" type="primary">LOC111009627</name>
</gene>
<dbReference type="InterPro" id="IPR006501">
    <property type="entry name" value="Pectinesterase_inhib_dom"/>
</dbReference>
<name>A0A6J1CD14_MOMCH</name>
<dbReference type="InterPro" id="IPR035513">
    <property type="entry name" value="Invertase/methylesterase_inhib"/>
</dbReference>
<dbReference type="GO" id="GO:0045490">
    <property type="term" value="P:pectin catabolic process"/>
    <property type="evidence" value="ECO:0007669"/>
    <property type="project" value="UniProtKB-UniRule"/>
</dbReference>
<comment type="function">
    <text evidence="8">Acts in the modification of cell walls via demethylesterification of cell wall pectin.</text>
</comment>
<dbReference type="UniPathway" id="UPA00545">
    <property type="reaction ID" value="UER00823"/>
</dbReference>
<evidence type="ECO:0000256" key="8">
    <source>
        <dbReference type="RuleBase" id="RU000589"/>
    </source>
</evidence>
<feature type="domain" description="Pectinesterase inhibitor" evidence="9">
    <location>
        <begin position="48"/>
        <end position="200"/>
    </location>
</feature>
<reference evidence="11" key="1">
    <citation type="submission" date="2025-08" db="UniProtKB">
        <authorList>
            <consortium name="RefSeq"/>
        </authorList>
    </citation>
    <scope>IDENTIFICATION</scope>
    <source>
        <strain evidence="11">OHB3-1</strain>
    </source>
</reference>
<dbReference type="AlphaFoldDB" id="A0A6J1CD14"/>
<dbReference type="PROSITE" id="PS00800">
    <property type="entry name" value="PECTINESTERASE_1"/>
    <property type="match status" value="1"/>
</dbReference>
<dbReference type="Gene3D" id="1.20.140.40">
    <property type="entry name" value="Invertase/pectin methylesterase inhibitor family protein"/>
    <property type="match status" value="1"/>
</dbReference>
<proteinExistence type="inferred from homology"/>
<comment type="pathway">
    <text evidence="2 8">Glycan metabolism; pectin degradation; 2-dehydro-3-deoxy-D-gluconate from pectin: step 1/5.</text>
</comment>
<dbReference type="GO" id="GO:0004857">
    <property type="term" value="F:enzyme inhibitor activity"/>
    <property type="evidence" value="ECO:0007669"/>
    <property type="project" value="InterPro"/>
</dbReference>
<dbReference type="CDD" id="cd15798">
    <property type="entry name" value="PMEI-like_3"/>
    <property type="match status" value="1"/>
</dbReference>
<dbReference type="GO" id="GO:0042545">
    <property type="term" value="P:cell wall modification"/>
    <property type="evidence" value="ECO:0007669"/>
    <property type="project" value="UniProtKB-UniRule"/>
</dbReference>
<comment type="similarity">
    <text evidence="4">In the C-terminal section; belongs to the pectinesterase family.</text>
</comment>
<evidence type="ECO:0000259" key="9">
    <source>
        <dbReference type="SMART" id="SM00856"/>
    </source>
</evidence>
<evidence type="ECO:0000256" key="5">
    <source>
        <dbReference type="ARBA" id="ARBA00022512"/>
    </source>
</evidence>
<dbReference type="InterPro" id="IPR012334">
    <property type="entry name" value="Pectin_lyas_fold"/>
</dbReference>
<dbReference type="GO" id="GO:0030599">
    <property type="term" value="F:pectinesterase activity"/>
    <property type="evidence" value="ECO:0007669"/>
    <property type="project" value="UniProtKB-UniRule"/>
</dbReference>
<evidence type="ECO:0000256" key="3">
    <source>
        <dbReference type="ARBA" id="ARBA00006027"/>
    </source>
</evidence>
<evidence type="ECO:0000256" key="6">
    <source>
        <dbReference type="ARBA" id="ARBA00022801"/>
    </source>
</evidence>
<keyword evidence="8" id="KW-0961">Cell wall biogenesis/degradation</keyword>
<dbReference type="FunFam" id="1.20.140.40:FF:000001">
    <property type="entry name" value="Pectinesterase"/>
    <property type="match status" value="1"/>
</dbReference>
<dbReference type="KEGG" id="mcha:111009627"/>
<dbReference type="Proteomes" id="UP000504603">
    <property type="component" value="Unplaced"/>
</dbReference>
<dbReference type="OrthoDB" id="2019149at2759"/>
<keyword evidence="7 8" id="KW-0063">Aspartyl esterase</keyword>
<evidence type="ECO:0000256" key="7">
    <source>
        <dbReference type="ARBA" id="ARBA00023085"/>
    </source>
</evidence>
<keyword evidence="5 8" id="KW-0134">Cell wall</keyword>
<comment type="catalytic activity">
    <reaction evidence="8">
        <text>[(1-&gt;4)-alpha-D-galacturonosyl methyl ester](n) + n H2O = [(1-&gt;4)-alpha-D-galacturonosyl](n) + n methanol + n H(+)</text>
        <dbReference type="Rhea" id="RHEA:22380"/>
        <dbReference type="Rhea" id="RHEA-COMP:14570"/>
        <dbReference type="Rhea" id="RHEA-COMP:14573"/>
        <dbReference type="ChEBI" id="CHEBI:15377"/>
        <dbReference type="ChEBI" id="CHEBI:15378"/>
        <dbReference type="ChEBI" id="CHEBI:17790"/>
        <dbReference type="ChEBI" id="CHEBI:140522"/>
        <dbReference type="ChEBI" id="CHEBI:140523"/>
        <dbReference type="EC" id="3.1.1.11"/>
    </reaction>
</comment>
<keyword evidence="8" id="KW-0964">Secreted</keyword>
<evidence type="ECO:0000256" key="1">
    <source>
        <dbReference type="ARBA" id="ARBA00004191"/>
    </source>
</evidence>
<dbReference type="Pfam" id="PF04043">
    <property type="entry name" value="PMEI"/>
    <property type="match status" value="1"/>
</dbReference>
<evidence type="ECO:0000256" key="4">
    <source>
        <dbReference type="ARBA" id="ARBA00007786"/>
    </source>
</evidence>
<dbReference type="PANTHER" id="PTHR31707">
    <property type="entry name" value="PECTINESTERASE"/>
    <property type="match status" value="1"/>
</dbReference>
<dbReference type="InterPro" id="IPR011050">
    <property type="entry name" value="Pectin_lyase_fold/virulence"/>
</dbReference>
<organism evidence="10 11">
    <name type="scientific">Momordica charantia</name>
    <name type="common">Bitter gourd</name>
    <name type="synonym">Balsam pear</name>
    <dbReference type="NCBI Taxonomy" id="3673"/>
    <lineage>
        <taxon>Eukaryota</taxon>
        <taxon>Viridiplantae</taxon>
        <taxon>Streptophyta</taxon>
        <taxon>Embryophyta</taxon>
        <taxon>Tracheophyta</taxon>
        <taxon>Spermatophyta</taxon>
        <taxon>Magnoliopsida</taxon>
        <taxon>eudicotyledons</taxon>
        <taxon>Gunneridae</taxon>
        <taxon>Pentapetalae</taxon>
        <taxon>rosids</taxon>
        <taxon>fabids</taxon>
        <taxon>Cucurbitales</taxon>
        <taxon>Cucurbitaceae</taxon>
        <taxon>Momordiceae</taxon>
        <taxon>Momordica</taxon>
    </lineage>
</organism>
<dbReference type="EC" id="3.1.1.11" evidence="8"/>
<dbReference type="GeneID" id="111009627"/>
<sequence>MSSDDGGKKKIAIVSVSALVLVAMVVAVAVTNSKSAAPDTASSGEITTSTKAIKAICQPTDYKEICEESLTKEGVTSTDPKELVKSAFKIATDYVNGAIQNSTTLKELAKDPRANQALQNCRELLEFAIDDIKQSFDRISTFQMGEVKAFVEDLKVWLSGAMTYEDTCLDGFENTTGEAGEKMKQFLKSSQQLTSNGLAMVTELSKTLGDLQLPTLGRRLMGEDGISEWVSDTNRRLLQAGPPAVKPNVVVAQDGSGKYKTINEALAEIPKNSNVTFVIHVKAGIYKEHVVITKAMTHVTMYGDGPTKTVVTGSLNYVDGIQTFKTASFAAIGANFFARDQLLRERHGFREHCRAY</sequence>
<dbReference type="InterPro" id="IPR000070">
    <property type="entry name" value="Pectinesterase_cat"/>
</dbReference>
<dbReference type="SUPFAM" id="SSF51126">
    <property type="entry name" value="Pectin lyase-like"/>
    <property type="match status" value="1"/>
</dbReference>
<dbReference type="NCBIfam" id="TIGR01614">
    <property type="entry name" value="PME_inhib"/>
    <property type="match status" value="1"/>
</dbReference>
<evidence type="ECO:0000313" key="10">
    <source>
        <dbReference type="Proteomes" id="UP000504603"/>
    </source>
</evidence>
<evidence type="ECO:0000256" key="2">
    <source>
        <dbReference type="ARBA" id="ARBA00005184"/>
    </source>
</evidence>
<dbReference type="Gene3D" id="2.160.20.10">
    <property type="entry name" value="Single-stranded right-handed beta-helix, Pectin lyase-like"/>
    <property type="match status" value="1"/>
</dbReference>
<dbReference type="SMART" id="SM00856">
    <property type="entry name" value="PMEI"/>
    <property type="match status" value="1"/>
</dbReference>
<comment type="similarity">
    <text evidence="3">In the N-terminal section; belongs to the PMEI family.</text>
</comment>
<comment type="subcellular location">
    <subcellularLocation>
        <location evidence="1 8">Secreted</location>
        <location evidence="1 8">Cell wall</location>
    </subcellularLocation>
</comment>